<dbReference type="EC" id="4.2.3.4" evidence="7 18"/>
<keyword evidence="9 18" id="KW-0963">Cytoplasm</keyword>
<evidence type="ECO:0000256" key="5">
    <source>
        <dbReference type="ARBA" id="ARBA00004661"/>
    </source>
</evidence>
<dbReference type="FunFam" id="3.40.50.1970:FF:000001">
    <property type="entry name" value="3-dehydroquinate synthase"/>
    <property type="match status" value="1"/>
</dbReference>
<dbReference type="Pfam" id="PF24621">
    <property type="entry name" value="DHQS_C"/>
    <property type="match status" value="1"/>
</dbReference>
<dbReference type="CDD" id="cd08195">
    <property type="entry name" value="DHQS"/>
    <property type="match status" value="1"/>
</dbReference>
<proteinExistence type="inferred from homology"/>
<evidence type="ECO:0000256" key="10">
    <source>
        <dbReference type="ARBA" id="ARBA00022605"/>
    </source>
</evidence>
<evidence type="ECO:0000256" key="16">
    <source>
        <dbReference type="ARBA" id="ARBA00023239"/>
    </source>
</evidence>
<reference evidence="21 22" key="1">
    <citation type="submission" date="2016-10" db="EMBL/GenBank/DDBJ databases">
        <authorList>
            <person name="de Groot N.N."/>
        </authorList>
    </citation>
    <scope>NUCLEOTIDE SEQUENCE [LARGE SCALE GENOMIC DNA]</scope>
    <source>
        <strain evidence="21 22">DSM 25927</strain>
    </source>
</reference>
<dbReference type="PIRSF" id="PIRSF001455">
    <property type="entry name" value="DHQ_synth"/>
    <property type="match status" value="1"/>
</dbReference>
<evidence type="ECO:0000256" key="17">
    <source>
        <dbReference type="ARBA" id="ARBA00023285"/>
    </source>
</evidence>
<keyword evidence="11 18" id="KW-0479">Metal-binding</keyword>
<feature type="binding site" evidence="18">
    <location>
        <position position="249"/>
    </location>
    <ligand>
        <name>Zn(2+)</name>
        <dbReference type="ChEBI" id="CHEBI:29105"/>
    </ligand>
</feature>
<evidence type="ECO:0000259" key="19">
    <source>
        <dbReference type="Pfam" id="PF01761"/>
    </source>
</evidence>
<dbReference type="HAMAP" id="MF_00110">
    <property type="entry name" value="DHQ_synthase"/>
    <property type="match status" value="1"/>
</dbReference>
<dbReference type="InterPro" id="IPR016037">
    <property type="entry name" value="DHQ_synth_AroB"/>
</dbReference>
<dbReference type="InterPro" id="IPR056179">
    <property type="entry name" value="DHQS_C"/>
</dbReference>
<accession>A0A1H9KUL6</accession>
<evidence type="ECO:0000256" key="1">
    <source>
        <dbReference type="ARBA" id="ARBA00001393"/>
    </source>
</evidence>
<dbReference type="GO" id="GO:0009423">
    <property type="term" value="P:chorismate biosynthetic process"/>
    <property type="evidence" value="ECO:0007669"/>
    <property type="project" value="UniProtKB-UniRule"/>
</dbReference>
<dbReference type="InterPro" id="IPR030960">
    <property type="entry name" value="DHQS/DOIS_N"/>
</dbReference>
<comment type="pathway">
    <text evidence="5 18">Metabolic intermediate biosynthesis; chorismate biosynthesis; chorismate from D-erythrose 4-phosphate and phosphoenolpyruvate: step 2/7.</text>
</comment>
<evidence type="ECO:0000256" key="6">
    <source>
        <dbReference type="ARBA" id="ARBA00005412"/>
    </source>
</evidence>
<dbReference type="Proteomes" id="UP000199233">
    <property type="component" value="Unassembled WGS sequence"/>
</dbReference>
<dbReference type="GO" id="GO:0005737">
    <property type="term" value="C:cytoplasm"/>
    <property type="evidence" value="ECO:0007669"/>
    <property type="project" value="UniProtKB-SubCell"/>
</dbReference>
<evidence type="ECO:0000256" key="12">
    <source>
        <dbReference type="ARBA" id="ARBA00022741"/>
    </source>
</evidence>
<dbReference type="NCBIfam" id="TIGR01357">
    <property type="entry name" value="aroB"/>
    <property type="match status" value="1"/>
</dbReference>
<dbReference type="GO" id="GO:0000166">
    <property type="term" value="F:nucleotide binding"/>
    <property type="evidence" value="ECO:0007669"/>
    <property type="project" value="UniProtKB-KW"/>
</dbReference>
<comment type="caution">
    <text evidence="18">Lacks conserved residue(s) required for the propagation of feature annotation.</text>
</comment>
<evidence type="ECO:0000256" key="11">
    <source>
        <dbReference type="ARBA" id="ARBA00022723"/>
    </source>
</evidence>
<evidence type="ECO:0000256" key="4">
    <source>
        <dbReference type="ARBA" id="ARBA00004496"/>
    </source>
</evidence>
<comment type="similarity">
    <text evidence="6 18">Belongs to the sugar phosphate cyclases superfamily. Dehydroquinate synthase family.</text>
</comment>
<dbReference type="Gene3D" id="1.20.1090.10">
    <property type="entry name" value="Dehydroquinate synthase-like - alpha domain"/>
    <property type="match status" value="1"/>
</dbReference>
<dbReference type="Pfam" id="PF01761">
    <property type="entry name" value="DHQ_synthase"/>
    <property type="match status" value="1"/>
</dbReference>
<feature type="binding site" evidence="18">
    <location>
        <position position="266"/>
    </location>
    <ligand>
        <name>Zn(2+)</name>
        <dbReference type="ChEBI" id="CHEBI:29105"/>
    </ligand>
</feature>
<evidence type="ECO:0000256" key="2">
    <source>
        <dbReference type="ARBA" id="ARBA00001911"/>
    </source>
</evidence>
<dbReference type="GO" id="GO:0009073">
    <property type="term" value="P:aromatic amino acid family biosynthetic process"/>
    <property type="evidence" value="ECO:0007669"/>
    <property type="project" value="UniProtKB-KW"/>
</dbReference>
<dbReference type="GO" id="GO:0046872">
    <property type="term" value="F:metal ion binding"/>
    <property type="evidence" value="ECO:0007669"/>
    <property type="project" value="UniProtKB-KW"/>
</dbReference>
<dbReference type="InterPro" id="IPR030963">
    <property type="entry name" value="DHQ_synth_fam"/>
</dbReference>
<evidence type="ECO:0000256" key="3">
    <source>
        <dbReference type="ARBA" id="ARBA00003485"/>
    </source>
</evidence>
<feature type="binding site" evidence="18">
    <location>
        <position position="139"/>
    </location>
    <ligand>
        <name>NAD(+)</name>
        <dbReference type="ChEBI" id="CHEBI:57540"/>
    </ligand>
</feature>
<evidence type="ECO:0000256" key="13">
    <source>
        <dbReference type="ARBA" id="ARBA00022833"/>
    </source>
</evidence>
<dbReference type="RefSeq" id="WP_093288851.1">
    <property type="nucleotide sequence ID" value="NZ_FOFS01000014.1"/>
</dbReference>
<organism evidence="21 22">
    <name type="scientific">Solimonas aquatica</name>
    <dbReference type="NCBI Taxonomy" id="489703"/>
    <lineage>
        <taxon>Bacteria</taxon>
        <taxon>Pseudomonadati</taxon>
        <taxon>Pseudomonadota</taxon>
        <taxon>Gammaproteobacteria</taxon>
        <taxon>Nevskiales</taxon>
        <taxon>Nevskiaceae</taxon>
        <taxon>Solimonas</taxon>
    </lineage>
</organism>
<feature type="binding site" evidence="18">
    <location>
        <begin position="126"/>
        <end position="127"/>
    </location>
    <ligand>
        <name>NAD(+)</name>
        <dbReference type="ChEBI" id="CHEBI:57540"/>
    </ligand>
</feature>
<evidence type="ECO:0000256" key="14">
    <source>
        <dbReference type="ARBA" id="ARBA00023027"/>
    </source>
</evidence>
<sequence length="364" mass="39172">MNTLHVELAERRYPIHIGPGLLSQPQLLEPLRGRPLFVITDEHVKPLYLERLCASLGSDPARALALAPGETAKTLANVNEVMGLLLRARLPRDGVLVALGGGVIGDLVGFCAAIYQRGIDFVQVPTTLLAQVDSSVGGKTGVNHELGKNMIGAFHQPQLVLADTDTLKTLPRRELLAGLAEVIKYGMLGDLQFLNWIEENLDALLKLDGEALSYAIRRSCEMKAAIVAQDERETVSGGAGPRATLNLGHTFAHAIETYTRYTEWLHGEAVATGLCMAADLSARLGWMAQADAQRCIALIARAGLPVKPPAGLDAAQFRNLMGLDKKNVSGRLRLVLMKPLGQSLVSSNFDQAALDACFTHFTSA</sequence>
<feature type="binding site" evidence="18">
    <location>
        <position position="181"/>
    </location>
    <ligand>
        <name>Zn(2+)</name>
        <dbReference type="ChEBI" id="CHEBI:29105"/>
    </ligand>
</feature>
<dbReference type="UniPathway" id="UPA00053">
    <property type="reaction ID" value="UER00085"/>
</dbReference>
<dbReference type="SUPFAM" id="SSF56796">
    <property type="entry name" value="Dehydroquinate synthase-like"/>
    <property type="match status" value="1"/>
</dbReference>
<comment type="subcellular location">
    <subcellularLocation>
        <location evidence="4 18">Cytoplasm</location>
    </subcellularLocation>
</comment>
<evidence type="ECO:0000313" key="22">
    <source>
        <dbReference type="Proteomes" id="UP000199233"/>
    </source>
</evidence>
<keyword evidence="13 18" id="KW-0862">Zinc</keyword>
<comment type="cofactor">
    <cofactor evidence="18">
        <name>Co(2+)</name>
        <dbReference type="ChEBI" id="CHEBI:48828"/>
    </cofactor>
    <cofactor evidence="18">
        <name>Zn(2+)</name>
        <dbReference type="ChEBI" id="CHEBI:29105"/>
    </cofactor>
    <text evidence="18">Binds 1 divalent metal cation per subunit. Can use either Co(2+) or Zn(2+).</text>
</comment>
<keyword evidence="14 18" id="KW-0520">NAD</keyword>
<evidence type="ECO:0000313" key="21">
    <source>
        <dbReference type="EMBL" id="SER02738.1"/>
    </source>
</evidence>
<comment type="catalytic activity">
    <reaction evidence="1 18">
        <text>7-phospho-2-dehydro-3-deoxy-D-arabino-heptonate = 3-dehydroquinate + phosphate</text>
        <dbReference type="Rhea" id="RHEA:21968"/>
        <dbReference type="ChEBI" id="CHEBI:32364"/>
        <dbReference type="ChEBI" id="CHEBI:43474"/>
        <dbReference type="ChEBI" id="CHEBI:58394"/>
        <dbReference type="EC" id="4.2.3.4"/>
    </reaction>
</comment>
<dbReference type="OrthoDB" id="9806583at2"/>
<dbReference type="GO" id="GO:0003856">
    <property type="term" value="F:3-dehydroquinate synthase activity"/>
    <property type="evidence" value="ECO:0007669"/>
    <property type="project" value="UniProtKB-UniRule"/>
</dbReference>
<protein>
    <recommendedName>
        <fullName evidence="8 18">3-dehydroquinate synthase</fullName>
        <shortName evidence="18">DHQS</shortName>
        <ecNumber evidence="7 18">4.2.3.4</ecNumber>
    </recommendedName>
</protein>
<dbReference type="EMBL" id="FOFS01000014">
    <property type="protein sequence ID" value="SER02738.1"/>
    <property type="molecule type" value="Genomic_DNA"/>
</dbReference>
<keyword evidence="16 18" id="KW-0456">Lyase</keyword>
<evidence type="ECO:0000256" key="7">
    <source>
        <dbReference type="ARBA" id="ARBA00013031"/>
    </source>
</evidence>
<comment type="cofactor">
    <cofactor evidence="2 18">
        <name>NAD(+)</name>
        <dbReference type="ChEBI" id="CHEBI:57540"/>
    </cofactor>
</comment>
<dbReference type="InterPro" id="IPR050071">
    <property type="entry name" value="Dehydroquinate_synthase"/>
</dbReference>
<keyword evidence="10 18" id="KW-0028">Amino-acid biosynthesis</keyword>
<keyword evidence="17 18" id="KW-0170">Cobalt</keyword>
<gene>
    <name evidence="18" type="primary">aroB</name>
    <name evidence="21" type="ORF">SAMN04488038_11443</name>
</gene>
<keyword evidence="15 18" id="KW-0057">Aromatic amino acid biosynthesis</keyword>
<dbReference type="AlphaFoldDB" id="A0A1H9KUL6"/>
<evidence type="ECO:0000256" key="18">
    <source>
        <dbReference type="HAMAP-Rule" id="MF_00110"/>
    </source>
</evidence>
<dbReference type="GO" id="GO:0008652">
    <property type="term" value="P:amino acid biosynthetic process"/>
    <property type="evidence" value="ECO:0007669"/>
    <property type="project" value="UniProtKB-KW"/>
</dbReference>
<dbReference type="PANTHER" id="PTHR43622:SF7">
    <property type="entry name" value="3-DEHYDROQUINATE SYNTHASE, CHLOROPLASTIC"/>
    <property type="match status" value="1"/>
</dbReference>
<name>A0A1H9KUL6_9GAMM</name>
<evidence type="ECO:0000256" key="9">
    <source>
        <dbReference type="ARBA" id="ARBA00022490"/>
    </source>
</evidence>
<evidence type="ECO:0000256" key="15">
    <source>
        <dbReference type="ARBA" id="ARBA00023141"/>
    </source>
</evidence>
<comment type="function">
    <text evidence="3 18">Catalyzes the conversion of 3-deoxy-D-arabino-heptulosonate 7-phosphate (DAHP) to dehydroquinate (DHQ).</text>
</comment>
<feature type="binding site" evidence="18">
    <location>
        <begin position="166"/>
        <end position="169"/>
    </location>
    <ligand>
        <name>NAD(+)</name>
        <dbReference type="ChEBI" id="CHEBI:57540"/>
    </ligand>
</feature>
<feature type="binding site" evidence="18">
    <location>
        <begin position="102"/>
        <end position="106"/>
    </location>
    <ligand>
        <name>NAD(+)</name>
        <dbReference type="ChEBI" id="CHEBI:57540"/>
    </ligand>
</feature>
<dbReference type="Gene3D" id="3.40.50.1970">
    <property type="match status" value="1"/>
</dbReference>
<feature type="domain" description="3-dehydroquinate synthase C-terminal" evidence="20">
    <location>
        <begin position="178"/>
        <end position="327"/>
    </location>
</feature>
<keyword evidence="22" id="KW-1185">Reference proteome</keyword>
<dbReference type="STRING" id="489703.SAMN04488038_11443"/>
<feature type="binding site" evidence="18">
    <location>
        <position position="148"/>
    </location>
    <ligand>
        <name>NAD(+)</name>
        <dbReference type="ChEBI" id="CHEBI:57540"/>
    </ligand>
</feature>
<keyword evidence="12 18" id="KW-0547">Nucleotide-binding</keyword>
<evidence type="ECO:0000259" key="20">
    <source>
        <dbReference type="Pfam" id="PF24621"/>
    </source>
</evidence>
<dbReference type="PANTHER" id="PTHR43622">
    <property type="entry name" value="3-DEHYDROQUINATE SYNTHASE"/>
    <property type="match status" value="1"/>
</dbReference>
<evidence type="ECO:0000256" key="8">
    <source>
        <dbReference type="ARBA" id="ARBA00017684"/>
    </source>
</evidence>
<feature type="domain" description="3-dehydroquinate synthase N-terminal" evidence="19">
    <location>
        <begin position="65"/>
        <end position="175"/>
    </location>
</feature>